<reference evidence="2 3" key="1">
    <citation type="journal article" date="2018" name="Evol. Lett.">
        <title>Horizontal gene cluster transfer increased hallucinogenic mushroom diversity.</title>
        <authorList>
            <person name="Reynolds H.T."/>
            <person name="Vijayakumar V."/>
            <person name="Gluck-Thaler E."/>
            <person name="Korotkin H.B."/>
            <person name="Matheny P.B."/>
            <person name="Slot J.C."/>
        </authorList>
    </citation>
    <scope>NUCLEOTIDE SEQUENCE [LARGE SCALE GENOMIC DNA]</scope>
    <source>
        <strain evidence="2 3">2631</strain>
    </source>
</reference>
<accession>A0A409WG55</accession>
<dbReference type="Proteomes" id="UP000283269">
    <property type="component" value="Unassembled WGS sequence"/>
</dbReference>
<organism evidence="2 3">
    <name type="scientific">Psilocybe cyanescens</name>
    <dbReference type="NCBI Taxonomy" id="93625"/>
    <lineage>
        <taxon>Eukaryota</taxon>
        <taxon>Fungi</taxon>
        <taxon>Dikarya</taxon>
        <taxon>Basidiomycota</taxon>
        <taxon>Agaricomycotina</taxon>
        <taxon>Agaricomycetes</taxon>
        <taxon>Agaricomycetidae</taxon>
        <taxon>Agaricales</taxon>
        <taxon>Agaricineae</taxon>
        <taxon>Strophariaceae</taxon>
        <taxon>Psilocybe</taxon>
    </lineage>
</organism>
<evidence type="ECO:0000313" key="3">
    <source>
        <dbReference type="Proteomes" id="UP000283269"/>
    </source>
</evidence>
<dbReference type="AlphaFoldDB" id="A0A409WG55"/>
<name>A0A409WG55_PSICY</name>
<keyword evidence="1" id="KW-1133">Transmembrane helix</keyword>
<proteinExistence type="predicted"/>
<evidence type="ECO:0000313" key="2">
    <source>
        <dbReference type="EMBL" id="PPQ77430.1"/>
    </source>
</evidence>
<dbReference type="OrthoDB" id="3196762at2759"/>
<gene>
    <name evidence="2" type="ORF">CVT25_011012</name>
</gene>
<comment type="caution">
    <text evidence="2">The sequence shown here is derived from an EMBL/GenBank/DDBJ whole genome shotgun (WGS) entry which is preliminary data.</text>
</comment>
<evidence type="ECO:0000256" key="1">
    <source>
        <dbReference type="SAM" id="Phobius"/>
    </source>
</evidence>
<protein>
    <submittedName>
        <fullName evidence="2">Uncharacterized protein</fullName>
    </submittedName>
</protein>
<keyword evidence="3" id="KW-1185">Reference proteome</keyword>
<keyword evidence="1" id="KW-0812">Transmembrane</keyword>
<sequence length="99" mass="11363">MLLLAYKKPEDAPILPVGYIITPYVLSLAWLGAYIAMSLVLSSRETTIQVFDLHILVPRKLWIPQKIQMMLDPLECFIISSIAIRSTIERRHQESKEPV</sequence>
<dbReference type="EMBL" id="NHYD01003440">
    <property type="protein sequence ID" value="PPQ77430.1"/>
    <property type="molecule type" value="Genomic_DNA"/>
</dbReference>
<dbReference type="InParanoid" id="A0A409WG55"/>
<feature type="transmembrane region" description="Helical" evidence="1">
    <location>
        <begin position="20"/>
        <end position="41"/>
    </location>
</feature>
<keyword evidence="1" id="KW-0472">Membrane</keyword>